<reference evidence="3 4" key="1">
    <citation type="journal article" date="2010" name="Stand. Genomic Sci.">
        <title>Complete genome sequence of Nocardiopsis dassonvillei type strain (IMRU 509).</title>
        <authorList>
            <person name="Sun H."/>
            <person name="Lapidus A."/>
            <person name="Nolan M."/>
            <person name="Lucas S."/>
            <person name="Del Rio T.G."/>
            <person name="Tice H."/>
            <person name="Cheng J.F."/>
            <person name="Tapia R."/>
            <person name="Han C."/>
            <person name="Goodwin L."/>
            <person name="Pitluck S."/>
            <person name="Pagani I."/>
            <person name="Ivanova N."/>
            <person name="Mavromatis K."/>
            <person name="Mikhailova N."/>
            <person name="Pati A."/>
            <person name="Chen A."/>
            <person name="Palaniappan K."/>
            <person name="Land M."/>
            <person name="Hauser L."/>
            <person name="Chang Y.J."/>
            <person name="Jeffries C.D."/>
            <person name="Djao O.D."/>
            <person name="Rohde M."/>
            <person name="Sikorski J."/>
            <person name="Goker M."/>
            <person name="Woyke T."/>
            <person name="Bristow J."/>
            <person name="Eisen J.A."/>
            <person name="Markowitz V."/>
            <person name="Hugenholtz P."/>
            <person name="Kyrpides N.C."/>
            <person name="Klenk H.P."/>
        </authorList>
    </citation>
    <scope>NUCLEOTIDE SEQUENCE [LARGE SCALE GENOMIC DNA]</scope>
    <source>
        <strain evidence="4">ATCC 23218 / DSM 43111 / CIP 107115 / JCM 7437 / KCTC 9190 / NBRC 14626 / NCTC 10488 / NRRL B-5397 / IMRU 509</strain>
    </source>
</reference>
<evidence type="ECO:0000256" key="2">
    <source>
        <dbReference type="SAM" id="Phobius"/>
    </source>
</evidence>
<dbReference type="EMBL" id="CP002040">
    <property type="protein sequence ID" value="ADH68222.1"/>
    <property type="molecule type" value="Genomic_DNA"/>
</dbReference>
<keyword evidence="4" id="KW-1185">Reference proteome</keyword>
<feature type="region of interest" description="Disordered" evidence="1">
    <location>
        <begin position="91"/>
        <end position="127"/>
    </location>
</feature>
<gene>
    <name evidence="3" type="ordered locus">Ndas_2810</name>
</gene>
<protein>
    <submittedName>
        <fullName evidence="3">Uncharacterized protein</fullName>
    </submittedName>
</protein>
<dbReference type="KEGG" id="nda:Ndas_2810"/>
<proteinExistence type="predicted"/>
<dbReference type="eggNOG" id="ENOG50333WJ">
    <property type="taxonomic scope" value="Bacteria"/>
</dbReference>
<dbReference type="GeneID" id="91485371"/>
<dbReference type="RefSeq" id="WP_013153829.1">
    <property type="nucleotide sequence ID" value="NC_014210.1"/>
</dbReference>
<name>D7AZV1_NOCDD</name>
<feature type="transmembrane region" description="Helical" evidence="2">
    <location>
        <begin position="132"/>
        <end position="154"/>
    </location>
</feature>
<sequence>MSRESRPGQSRPTAVIVIAPDERSAEIVVEGRRQVVTGQAPKETRRAALDVATGYAARIGQPVLIDARDANGYWRLVATPTGVVQAADQVVASHEPTPPPPAPADPPARGAGTGPQPGVRPEAKERKKGGRALVIVGAAVLALVLLAGAGAAAWRFLPGLGGGPGDDVATDLTTLNHPAPPHFSTTVDFSAQVAPGSQPGVSRQGDLLAYVDPEQRLNLLDADGERLWSVDLPVEVGEVLGAPWFVEYGGEKAVVMETAQTLWFWSTEDGDSVGVDLPEAAFVQYVGTSALIRTETEAFVPVGGELRQVDFPEGSAPMLAEGEDVLAAVVNGPWTWVSPEGNPVAVNPQRPDDAGEMEAVLTALREYVVIRWEPLRGEGTVLAFHDTQDGSVIGSAQVDPADLEDVRHRSEAVGTQLVAYGPAVMDPENGRTAVVPGFQPDIAVGPLVFGQIDGAPVAVDAEGRVEEAPADSVPPIGLLGERAVVVHEDHLYAIPSE</sequence>
<accession>D7AZV1</accession>
<evidence type="ECO:0000256" key="1">
    <source>
        <dbReference type="SAM" id="MobiDB-lite"/>
    </source>
</evidence>
<feature type="compositionally biased region" description="Pro residues" evidence="1">
    <location>
        <begin position="96"/>
        <end position="106"/>
    </location>
</feature>
<dbReference type="SUPFAM" id="SSF50998">
    <property type="entry name" value="Quinoprotein alcohol dehydrogenase-like"/>
    <property type="match status" value="1"/>
</dbReference>
<keyword evidence="2" id="KW-0472">Membrane</keyword>
<dbReference type="HOGENOM" id="CLU_548388_0_0_11"/>
<organism evidence="3 4">
    <name type="scientific">Nocardiopsis dassonvillei (strain ATCC 23218 / DSM 43111 / CIP 107115 / JCM 7437 / KCTC 9190 / NBRC 14626 / NCTC 10488 / NRRL B-5397 / IMRU 509)</name>
    <name type="common">Actinomadura dassonvillei</name>
    <dbReference type="NCBI Taxonomy" id="446468"/>
    <lineage>
        <taxon>Bacteria</taxon>
        <taxon>Bacillati</taxon>
        <taxon>Actinomycetota</taxon>
        <taxon>Actinomycetes</taxon>
        <taxon>Streptosporangiales</taxon>
        <taxon>Nocardiopsidaceae</taxon>
        <taxon>Nocardiopsis</taxon>
    </lineage>
</organism>
<dbReference type="OrthoDB" id="4350051at2"/>
<dbReference type="Proteomes" id="UP000002219">
    <property type="component" value="Chromosome 1"/>
</dbReference>
<evidence type="ECO:0000313" key="3">
    <source>
        <dbReference type="EMBL" id="ADH68222.1"/>
    </source>
</evidence>
<keyword evidence="2" id="KW-1133">Transmembrane helix</keyword>
<dbReference type="InterPro" id="IPR011047">
    <property type="entry name" value="Quinoprotein_ADH-like_sf"/>
</dbReference>
<dbReference type="AlphaFoldDB" id="D7AZV1"/>
<keyword evidence="2" id="KW-0812">Transmembrane</keyword>
<evidence type="ECO:0000313" key="4">
    <source>
        <dbReference type="Proteomes" id="UP000002219"/>
    </source>
</evidence>